<feature type="DNA-binding region" description="H-T-H motif" evidence="2">
    <location>
        <begin position="53"/>
        <end position="72"/>
    </location>
</feature>
<dbReference type="Proteomes" id="UP000473525">
    <property type="component" value="Unassembled WGS sequence"/>
</dbReference>
<name>A0A6L6XV56_9ACTN</name>
<feature type="domain" description="HTH tetR-type" evidence="4">
    <location>
        <begin position="30"/>
        <end position="90"/>
    </location>
</feature>
<feature type="compositionally biased region" description="Gly residues" evidence="3">
    <location>
        <begin position="7"/>
        <end position="16"/>
    </location>
</feature>
<evidence type="ECO:0000256" key="1">
    <source>
        <dbReference type="ARBA" id="ARBA00023125"/>
    </source>
</evidence>
<comment type="caution">
    <text evidence="5">The sequence shown here is derived from an EMBL/GenBank/DDBJ whole genome shotgun (WGS) entry which is preliminary data.</text>
</comment>
<dbReference type="AlphaFoldDB" id="A0A6L6XV56"/>
<dbReference type="PROSITE" id="PS50977">
    <property type="entry name" value="HTH_TETR_2"/>
    <property type="match status" value="1"/>
</dbReference>
<organism evidence="5 6">
    <name type="scientific">Nocardioides agri</name>
    <dbReference type="NCBI Taxonomy" id="2682843"/>
    <lineage>
        <taxon>Bacteria</taxon>
        <taxon>Bacillati</taxon>
        <taxon>Actinomycetota</taxon>
        <taxon>Actinomycetes</taxon>
        <taxon>Propionibacteriales</taxon>
        <taxon>Nocardioidaceae</taxon>
        <taxon>Nocardioides</taxon>
    </lineage>
</organism>
<dbReference type="InterPro" id="IPR001647">
    <property type="entry name" value="HTH_TetR"/>
</dbReference>
<evidence type="ECO:0000259" key="4">
    <source>
        <dbReference type="PROSITE" id="PS50977"/>
    </source>
</evidence>
<sequence>MKLGSGHARGGGGVSAGAGADHHRRNRRGDATRIRMLAAALDCLATGDPDAVSANHVAKRAGATWGAVKYQFGDVDGLWAAVLDHLEERRGGPLSFPSTGSSVADRVAGIVDTLWRGLETPDARAIDTLRMALPRERGELEQKLPRTAGALASWQASWVETCQAAFADLDLDAGRVREVAALLPGAMRGLNSEAHLSTYSDLDLARRGLTAAIAAYLGST</sequence>
<dbReference type="SUPFAM" id="SSF46689">
    <property type="entry name" value="Homeodomain-like"/>
    <property type="match status" value="1"/>
</dbReference>
<accession>A0A6L6XV56</accession>
<dbReference type="Gene3D" id="1.10.357.10">
    <property type="entry name" value="Tetracycline Repressor, domain 2"/>
    <property type="match status" value="1"/>
</dbReference>
<feature type="region of interest" description="Disordered" evidence="3">
    <location>
        <begin position="1"/>
        <end position="29"/>
    </location>
</feature>
<evidence type="ECO:0000313" key="5">
    <source>
        <dbReference type="EMBL" id="MVQ50366.1"/>
    </source>
</evidence>
<proteinExistence type="predicted"/>
<dbReference type="EMBL" id="WSEK01000004">
    <property type="protein sequence ID" value="MVQ50366.1"/>
    <property type="molecule type" value="Genomic_DNA"/>
</dbReference>
<dbReference type="GO" id="GO:0003677">
    <property type="term" value="F:DNA binding"/>
    <property type="evidence" value="ECO:0007669"/>
    <property type="project" value="UniProtKB-UniRule"/>
</dbReference>
<evidence type="ECO:0000256" key="2">
    <source>
        <dbReference type="PROSITE-ProRule" id="PRU00335"/>
    </source>
</evidence>
<evidence type="ECO:0000313" key="6">
    <source>
        <dbReference type="Proteomes" id="UP000473525"/>
    </source>
</evidence>
<gene>
    <name evidence="5" type="ORF">GON03_14365</name>
</gene>
<keyword evidence="1 2" id="KW-0238">DNA-binding</keyword>
<dbReference type="InterPro" id="IPR009057">
    <property type="entry name" value="Homeodomain-like_sf"/>
</dbReference>
<keyword evidence="6" id="KW-1185">Reference proteome</keyword>
<evidence type="ECO:0000256" key="3">
    <source>
        <dbReference type="SAM" id="MobiDB-lite"/>
    </source>
</evidence>
<reference evidence="5 6" key="1">
    <citation type="submission" date="2019-12" db="EMBL/GenBank/DDBJ databases">
        <authorList>
            <person name="Huq M.A."/>
        </authorList>
    </citation>
    <scope>NUCLEOTIDE SEQUENCE [LARGE SCALE GENOMIC DNA]</scope>
    <source>
        <strain evidence="5 6">MAH-18</strain>
    </source>
</reference>
<protein>
    <submittedName>
        <fullName evidence="5">TetR family transcriptional regulator</fullName>
    </submittedName>
</protein>